<feature type="region of interest" description="Disordered" evidence="1">
    <location>
        <begin position="303"/>
        <end position="335"/>
    </location>
</feature>
<dbReference type="Gene3D" id="1.10.340.70">
    <property type="match status" value="1"/>
</dbReference>
<dbReference type="Proteomes" id="UP000663856">
    <property type="component" value="Unassembled WGS sequence"/>
</dbReference>
<dbReference type="PANTHER" id="PTHR37984:SF5">
    <property type="entry name" value="PROTEIN NYNRIN-LIKE"/>
    <property type="match status" value="1"/>
</dbReference>
<dbReference type="Gene3D" id="3.30.420.10">
    <property type="entry name" value="Ribonuclease H-like superfamily/Ribonuclease H"/>
    <property type="match status" value="1"/>
</dbReference>
<gene>
    <name evidence="3" type="ORF">KQP761_LOCUS20101</name>
    <name evidence="4" type="ORF">WKI299_LOCUS4586</name>
    <name evidence="5" type="ORF">XDN619_LOCUS6689</name>
</gene>
<dbReference type="FunFam" id="3.30.420.10:FF:000063">
    <property type="entry name" value="Retrovirus-related Pol polyprotein from transposon 297-like Protein"/>
    <property type="match status" value="1"/>
</dbReference>
<dbReference type="InterPro" id="IPR012337">
    <property type="entry name" value="RNaseH-like_sf"/>
</dbReference>
<accession>A0A816NVQ9</accession>
<evidence type="ECO:0000313" key="6">
    <source>
        <dbReference type="Proteomes" id="UP000663887"/>
    </source>
</evidence>
<dbReference type="PANTHER" id="PTHR37984">
    <property type="entry name" value="PROTEIN CBG26694"/>
    <property type="match status" value="1"/>
</dbReference>
<dbReference type="EMBL" id="CAJNOW010010411">
    <property type="protein sequence ID" value="CAF1580450.1"/>
    <property type="molecule type" value="Genomic_DNA"/>
</dbReference>
<evidence type="ECO:0000313" key="3">
    <source>
        <dbReference type="EMBL" id="CAF1580450.1"/>
    </source>
</evidence>
<dbReference type="Proteomes" id="UP000663834">
    <property type="component" value="Unassembled WGS sequence"/>
</dbReference>
<dbReference type="SUPFAM" id="SSF53098">
    <property type="entry name" value="Ribonuclease H-like"/>
    <property type="match status" value="1"/>
</dbReference>
<evidence type="ECO:0000256" key="1">
    <source>
        <dbReference type="SAM" id="MobiDB-lite"/>
    </source>
</evidence>
<dbReference type="EMBL" id="CAJNRF010001165">
    <property type="protein sequence ID" value="CAF1997485.1"/>
    <property type="molecule type" value="Genomic_DNA"/>
</dbReference>
<sequence>MGRMKAEARRYFWWPSIDKEIEDLSRQCQSCTQNDKQPIKVPSKQWNVPDKPWQRIHIDFMGKFMGSYFLIVVDAHSKWLEVFMMNDISTTSTIKILTSLFARYGLCEEIVSDNGTQFTSEEFVRFCVRNGIKHIRTTPAHPQSNGQAERYVKTVKTALRKGLYRGGNLSDILLKFLFCYRTTPHSTTNASPAELFLKRQLRTVLDLLRPNATGASHVTRTRYQVNFDRHTKERQFHQNDKVIVRDFRHNPNKIEWTPGVLISRQGSRIWNVQVENNVWRRHENQIKIRHWSFDQPVILTNQTETSTPTSDNQNHSLSSSPQKESQVIRQSSRPRSINLCRTRPFNHNLRPFGMYRITVVLHRAINDRIRSDTEISDHFTAVSNRLRQGK</sequence>
<dbReference type="GO" id="GO:0003676">
    <property type="term" value="F:nucleic acid binding"/>
    <property type="evidence" value="ECO:0007669"/>
    <property type="project" value="InterPro"/>
</dbReference>
<dbReference type="OrthoDB" id="7758825at2759"/>
<comment type="caution">
    <text evidence="5">The sequence shown here is derived from an EMBL/GenBank/DDBJ whole genome shotgun (WGS) entry which is preliminary data.</text>
</comment>
<dbReference type="Pfam" id="PF17921">
    <property type="entry name" value="Integrase_H2C2"/>
    <property type="match status" value="1"/>
</dbReference>
<dbReference type="Proteomes" id="UP000663887">
    <property type="component" value="Unassembled WGS sequence"/>
</dbReference>
<dbReference type="Pfam" id="PF00665">
    <property type="entry name" value="rve"/>
    <property type="match status" value="1"/>
</dbReference>
<dbReference type="GO" id="GO:0015074">
    <property type="term" value="P:DNA integration"/>
    <property type="evidence" value="ECO:0007669"/>
    <property type="project" value="InterPro"/>
</dbReference>
<dbReference type="InterPro" id="IPR036397">
    <property type="entry name" value="RNaseH_sf"/>
</dbReference>
<reference evidence="5" key="1">
    <citation type="submission" date="2021-02" db="EMBL/GenBank/DDBJ databases">
        <authorList>
            <person name="Nowell W R."/>
        </authorList>
    </citation>
    <scope>NUCLEOTIDE SEQUENCE</scope>
</reference>
<dbReference type="InterPro" id="IPR050951">
    <property type="entry name" value="Retrovirus_Pol_polyprotein"/>
</dbReference>
<name>A0A816NVQ9_9BILA</name>
<evidence type="ECO:0000313" key="4">
    <source>
        <dbReference type="EMBL" id="CAF1997485.1"/>
    </source>
</evidence>
<dbReference type="AlphaFoldDB" id="A0A816NVQ9"/>
<evidence type="ECO:0000313" key="5">
    <source>
        <dbReference type="EMBL" id="CAF2041054.1"/>
    </source>
</evidence>
<dbReference type="InterPro" id="IPR001584">
    <property type="entry name" value="Integrase_cat-core"/>
</dbReference>
<dbReference type="PROSITE" id="PS50994">
    <property type="entry name" value="INTEGRASE"/>
    <property type="match status" value="1"/>
</dbReference>
<organism evidence="5 6">
    <name type="scientific">Rotaria magnacalcarata</name>
    <dbReference type="NCBI Taxonomy" id="392030"/>
    <lineage>
        <taxon>Eukaryota</taxon>
        <taxon>Metazoa</taxon>
        <taxon>Spiralia</taxon>
        <taxon>Gnathifera</taxon>
        <taxon>Rotifera</taxon>
        <taxon>Eurotatoria</taxon>
        <taxon>Bdelloidea</taxon>
        <taxon>Philodinida</taxon>
        <taxon>Philodinidae</taxon>
        <taxon>Rotaria</taxon>
    </lineage>
</organism>
<proteinExistence type="predicted"/>
<dbReference type="EMBL" id="CAJNRG010001927">
    <property type="protein sequence ID" value="CAF2041054.1"/>
    <property type="molecule type" value="Genomic_DNA"/>
</dbReference>
<feature type="domain" description="Integrase catalytic" evidence="2">
    <location>
        <begin position="48"/>
        <end position="200"/>
    </location>
</feature>
<dbReference type="InterPro" id="IPR041588">
    <property type="entry name" value="Integrase_H2C2"/>
</dbReference>
<protein>
    <recommendedName>
        <fullName evidence="2">Integrase catalytic domain-containing protein</fullName>
    </recommendedName>
</protein>
<evidence type="ECO:0000259" key="2">
    <source>
        <dbReference type="PROSITE" id="PS50994"/>
    </source>
</evidence>